<comment type="caution">
    <text evidence="3">The sequence shown here is derived from an EMBL/GenBank/DDBJ whole genome shotgun (WGS) entry which is preliminary data.</text>
</comment>
<dbReference type="InterPro" id="IPR001202">
    <property type="entry name" value="WW_dom"/>
</dbReference>
<dbReference type="SUPFAM" id="SSF51045">
    <property type="entry name" value="WW domain"/>
    <property type="match status" value="1"/>
</dbReference>
<feature type="non-terminal residue" evidence="3">
    <location>
        <position position="211"/>
    </location>
</feature>
<protein>
    <submittedName>
        <fullName evidence="3">Rho GTPase-activating protein 12-like</fullName>
    </submittedName>
</protein>
<evidence type="ECO:0000259" key="2">
    <source>
        <dbReference type="PROSITE" id="PS50020"/>
    </source>
</evidence>
<reference evidence="3 4" key="1">
    <citation type="journal article" date="2017" name="Gigascience">
        <title>Draft genome of the honey bee ectoparasitic mite, Tropilaelaps mercedesae, is shaped by the parasitic life history.</title>
        <authorList>
            <person name="Dong X."/>
            <person name="Armstrong S.D."/>
            <person name="Xia D."/>
            <person name="Makepeace B.L."/>
            <person name="Darby A.C."/>
            <person name="Kadowaki T."/>
        </authorList>
    </citation>
    <scope>NUCLEOTIDE SEQUENCE [LARGE SCALE GENOMIC DNA]</scope>
    <source>
        <strain evidence="3">Wuxi-XJTLU</strain>
    </source>
</reference>
<proteinExistence type="predicted"/>
<dbReference type="OrthoDB" id="79452at2759"/>
<sequence length="211" mass="23253">MISSTKRRSRHLSDDGPSVIIKGPIRWTLDTRDSTGGYRVRRSAPAPDATRWVGVTRRRVTARQCGGENGKVYDDISGSMYFTNELNDERWCSSQDSDGRVYFYQEGTQRTAWELPKVAPCPPQRLKKQLEDDCSKTVLRHNEAEGSGATILRTKTLPTGGSGQSVPKGGSASRSGGHPVTSSLSNSNIAAMDSVQQRANKTLQQQHQQML</sequence>
<name>A0A1V9X1R4_9ACAR</name>
<accession>A0A1V9X1R4</accession>
<feature type="domain" description="WW" evidence="2">
    <location>
        <begin position="91"/>
        <end position="118"/>
    </location>
</feature>
<dbReference type="Gene3D" id="2.20.70.10">
    <property type="match status" value="1"/>
</dbReference>
<dbReference type="CDD" id="cd00201">
    <property type="entry name" value="WW"/>
    <property type="match status" value="1"/>
</dbReference>
<dbReference type="AlphaFoldDB" id="A0A1V9X1R4"/>
<dbReference type="Proteomes" id="UP000192247">
    <property type="component" value="Unassembled WGS sequence"/>
</dbReference>
<dbReference type="InParanoid" id="A0A1V9X1R4"/>
<dbReference type="EMBL" id="MNPL01028494">
    <property type="protein sequence ID" value="OQR67519.1"/>
    <property type="molecule type" value="Genomic_DNA"/>
</dbReference>
<evidence type="ECO:0000256" key="1">
    <source>
        <dbReference type="SAM" id="MobiDB-lite"/>
    </source>
</evidence>
<keyword evidence="4" id="KW-1185">Reference proteome</keyword>
<dbReference type="PROSITE" id="PS50020">
    <property type="entry name" value="WW_DOMAIN_2"/>
    <property type="match status" value="1"/>
</dbReference>
<dbReference type="InterPro" id="IPR036020">
    <property type="entry name" value="WW_dom_sf"/>
</dbReference>
<gene>
    <name evidence="3" type="ORF">BIW11_02184</name>
</gene>
<evidence type="ECO:0000313" key="4">
    <source>
        <dbReference type="Proteomes" id="UP000192247"/>
    </source>
</evidence>
<evidence type="ECO:0000313" key="3">
    <source>
        <dbReference type="EMBL" id="OQR67519.1"/>
    </source>
</evidence>
<feature type="region of interest" description="Disordered" evidence="1">
    <location>
        <begin position="141"/>
        <end position="185"/>
    </location>
</feature>
<organism evidence="3 4">
    <name type="scientific">Tropilaelaps mercedesae</name>
    <dbReference type="NCBI Taxonomy" id="418985"/>
    <lineage>
        <taxon>Eukaryota</taxon>
        <taxon>Metazoa</taxon>
        <taxon>Ecdysozoa</taxon>
        <taxon>Arthropoda</taxon>
        <taxon>Chelicerata</taxon>
        <taxon>Arachnida</taxon>
        <taxon>Acari</taxon>
        <taxon>Parasitiformes</taxon>
        <taxon>Mesostigmata</taxon>
        <taxon>Gamasina</taxon>
        <taxon>Dermanyssoidea</taxon>
        <taxon>Laelapidae</taxon>
        <taxon>Tropilaelaps</taxon>
    </lineage>
</organism>